<name>A0A2B4QYD3_STYPI</name>
<keyword evidence="2" id="KW-1185">Reference proteome</keyword>
<dbReference type="AlphaFoldDB" id="A0A2B4QYD3"/>
<accession>A0A2B4QYD3</accession>
<protein>
    <submittedName>
        <fullName evidence="1">Uncharacterized protein</fullName>
    </submittedName>
</protein>
<evidence type="ECO:0000313" key="2">
    <source>
        <dbReference type="Proteomes" id="UP000225706"/>
    </source>
</evidence>
<comment type="caution">
    <text evidence="1">The sequence shown here is derived from an EMBL/GenBank/DDBJ whole genome shotgun (WGS) entry which is preliminary data.</text>
</comment>
<sequence>MAQCPRDLIHNEVEETLNETGTAAKTLIFNQRENLSPTSSSYQLSSKHPHTSAVALQHCSSEVQQSKVHQSVRQSSFQCAHLSWTSQGQQSLCESDAEAKWDIMGNTLKLAITDFAMAIVSQSTVMRKQSNCEHCSKTGKTNVITREHEEEQKAICSNQVLSDNGILEIEDIMPAKPENQDVSMEPLSIEPSIPLIQKRGYLNGPQCERLMKRLEILQDGGHFQAHKRLVKVLLKHCMEHKSSHVRQKEYTRDTKCEQLLKKLEFQQNDRKSEETDFLFSLYSRLCGEKEYADLELSLVIEQGVSFMYHKKFKK</sequence>
<organism evidence="1 2">
    <name type="scientific">Stylophora pistillata</name>
    <name type="common">Smooth cauliflower coral</name>
    <dbReference type="NCBI Taxonomy" id="50429"/>
    <lineage>
        <taxon>Eukaryota</taxon>
        <taxon>Metazoa</taxon>
        <taxon>Cnidaria</taxon>
        <taxon>Anthozoa</taxon>
        <taxon>Hexacorallia</taxon>
        <taxon>Scleractinia</taxon>
        <taxon>Astrocoeniina</taxon>
        <taxon>Pocilloporidae</taxon>
        <taxon>Stylophora</taxon>
    </lineage>
</organism>
<proteinExistence type="predicted"/>
<feature type="non-terminal residue" evidence="1">
    <location>
        <position position="314"/>
    </location>
</feature>
<dbReference type="Proteomes" id="UP000225706">
    <property type="component" value="Unassembled WGS sequence"/>
</dbReference>
<evidence type="ECO:0000313" key="1">
    <source>
        <dbReference type="EMBL" id="PFX11264.1"/>
    </source>
</evidence>
<reference evidence="2" key="1">
    <citation type="journal article" date="2017" name="bioRxiv">
        <title>Comparative analysis of the genomes of Stylophora pistillata and Acropora digitifera provides evidence for extensive differences between species of corals.</title>
        <authorList>
            <person name="Voolstra C.R."/>
            <person name="Li Y."/>
            <person name="Liew Y.J."/>
            <person name="Baumgarten S."/>
            <person name="Zoccola D."/>
            <person name="Flot J.-F."/>
            <person name="Tambutte S."/>
            <person name="Allemand D."/>
            <person name="Aranda M."/>
        </authorList>
    </citation>
    <scope>NUCLEOTIDE SEQUENCE [LARGE SCALE GENOMIC DNA]</scope>
</reference>
<dbReference type="EMBL" id="LSMT01003041">
    <property type="protein sequence ID" value="PFX11264.1"/>
    <property type="molecule type" value="Genomic_DNA"/>
</dbReference>
<gene>
    <name evidence="1" type="ORF">AWC38_SpisGene25119</name>
</gene>